<feature type="transmembrane region" description="Helical" evidence="6">
    <location>
        <begin position="242"/>
        <end position="267"/>
    </location>
</feature>
<evidence type="ECO:0000256" key="5">
    <source>
        <dbReference type="ARBA" id="ARBA00023136"/>
    </source>
</evidence>
<organism evidence="7 8">
    <name type="scientific">Allocoleopsis franciscana PCC 7113</name>
    <dbReference type="NCBI Taxonomy" id="1173027"/>
    <lineage>
        <taxon>Bacteria</taxon>
        <taxon>Bacillati</taxon>
        <taxon>Cyanobacteriota</taxon>
        <taxon>Cyanophyceae</taxon>
        <taxon>Coleofasciculales</taxon>
        <taxon>Coleofasciculaceae</taxon>
        <taxon>Allocoleopsis</taxon>
        <taxon>Allocoleopsis franciscana</taxon>
    </lineage>
</organism>
<dbReference type="PIRSF" id="PIRSF035875">
    <property type="entry name" value="RNase_BN"/>
    <property type="match status" value="1"/>
</dbReference>
<dbReference type="EMBL" id="CP003630">
    <property type="protein sequence ID" value="AFZ18694.1"/>
    <property type="molecule type" value="Genomic_DNA"/>
</dbReference>
<dbReference type="InterPro" id="IPR017039">
    <property type="entry name" value="Virul_fac_BrkB"/>
</dbReference>
<evidence type="ECO:0000256" key="2">
    <source>
        <dbReference type="ARBA" id="ARBA00022475"/>
    </source>
</evidence>
<dbReference type="PANTHER" id="PTHR30213">
    <property type="entry name" value="INNER MEMBRANE PROTEIN YHJD"/>
    <property type="match status" value="1"/>
</dbReference>
<reference evidence="7 8" key="1">
    <citation type="submission" date="2012-06" db="EMBL/GenBank/DDBJ databases">
        <title>Finished chromosome of genome of Microcoleus sp. PCC 7113.</title>
        <authorList>
            <consortium name="US DOE Joint Genome Institute"/>
            <person name="Gugger M."/>
            <person name="Coursin T."/>
            <person name="Rippka R."/>
            <person name="Tandeau De Marsac N."/>
            <person name="Huntemann M."/>
            <person name="Wei C.-L."/>
            <person name="Han J."/>
            <person name="Detter J.C."/>
            <person name="Han C."/>
            <person name="Tapia R."/>
            <person name="Chen A."/>
            <person name="Kyrpides N."/>
            <person name="Mavromatis K."/>
            <person name="Markowitz V."/>
            <person name="Szeto E."/>
            <person name="Ivanova N."/>
            <person name="Pagani I."/>
            <person name="Pati A."/>
            <person name="Goodwin L."/>
            <person name="Nordberg H.P."/>
            <person name="Cantor M.N."/>
            <person name="Hua S.X."/>
            <person name="Woyke T."/>
            <person name="Kerfeld C.A."/>
        </authorList>
    </citation>
    <scope>NUCLEOTIDE SEQUENCE [LARGE SCALE GENOMIC DNA]</scope>
    <source>
        <strain evidence="7 8">PCC 7113</strain>
    </source>
</reference>
<name>K9WFZ9_9CYAN</name>
<evidence type="ECO:0000256" key="4">
    <source>
        <dbReference type="ARBA" id="ARBA00022989"/>
    </source>
</evidence>
<keyword evidence="5 6" id="KW-0472">Membrane</keyword>
<feature type="transmembrane region" description="Helical" evidence="6">
    <location>
        <begin position="21"/>
        <end position="52"/>
    </location>
</feature>
<keyword evidence="3 6" id="KW-0812">Transmembrane</keyword>
<evidence type="ECO:0000256" key="1">
    <source>
        <dbReference type="ARBA" id="ARBA00004651"/>
    </source>
</evidence>
<feature type="transmembrane region" description="Helical" evidence="6">
    <location>
        <begin position="140"/>
        <end position="167"/>
    </location>
</feature>
<dbReference type="OrthoDB" id="9797028at2"/>
<evidence type="ECO:0000313" key="7">
    <source>
        <dbReference type="EMBL" id="AFZ18694.1"/>
    </source>
</evidence>
<sequence length="301" mass="32986">MNIRRIWLLLKITFSQWRQDQASLMAAALAYYTVFSLAPLLIIVIAIAGAVFGEQAAKGELVMQMQGLIGKEGAQLIQTAIENASQLDPSQGPIPTLINIVLLLSGASVIFGQLQQSLNRIWNVEPKPGNGIIDFLRKRLLSFSIVLVIGFLLLVSLVISTILVILGNYLRDLVPGFTYLWQLLNFLVSFGIVTLLFALIFKILPDAKIAWKDVWMGAALTALLFDIGKFLLGFYLGKTSLASAYGAAGSLVIILTWVFYSAQILFLGAEFTQVYVRSGGKEIAPAEYAMHVPKTACEKVD</sequence>
<accession>K9WFZ9</accession>
<dbReference type="PATRIC" id="fig|1173027.3.peg.3211"/>
<evidence type="ECO:0000313" key="8">
    <source>
        <dbReference type="Proteomes" id="UP000010471"/>
    </source>
</evidence>
<protein>
    <submittedName>
        <fullName evidence="7">Putative membrane protein</fullName>
    </submittedName>
</protein>
<evidence type="ECO:0000256" key="3">
    <source>
        <dbReference type="ARBA" id="ARBA00022692"/>
    </source>
</evidence>
<dbReference type="Pfam" id="PF03631">
    <property type="entry name" value="Virul_fac_BrkB"/>
    <property type="match status" value="1"/>
</dbReference>
<keyword evidence="4 6" id="KW-1133">Transmembrane helix</keyword>
<dbReference type="Proteomes" id="UP000010471">
    <property type="component" value="Chromosome"/>
</dbReference>
<dbReference type="KEGG" id="mic:Mic7113_2917"/>
<dbReference type="GO" id="GO:0005886">
    <property type="term" value="C:plasma membrane"/>
    <property type="evidence" value="ECO:0007669"/>
    <property type="project" value="UniProtKB-SubCell"/>
</dbReference>
<proteinExistence type="predicted"/>
<dbReference type="NCBIfam" id="TIGR00765">
    <property type="entry name" value="yihY_not_rbn"/>
    <property type="match status" value="1"/>
</dbReference>
<feature type="transmembrane region" description="Helical" evidence="6">
    <location>
        <begin position="94"/>
        <end position="112"/>
    </location>
</feature>
<feature type="transmembrane region" description="Helical" evidence="6">
    <location>
        <begin position="213"/>
        <end position="236"/>
    </location>
</feature>
<dbReference type="AlphaFoldDB" id="K9WFZ9"/>
<dbReference type="HOGENOM" id="CLU_045539_5_1_3"/>
<feature type="transmembrane region" description="Helical" evidence="6">
    <location>
        <begin position="179"/>
        <end position="201"/>
    </location>
</feature>
<keyword evidence="8" id="KW-1185">Reference proteome</keyword>
<gene>
    <name evidence="7" type="ORF">Mic7113_2917</name>
</gene>
<dbReference type="eggNOG" id="COG1295">
    <property type="taxonomic scope" value="Bacteria"/>
</dbReference>
<comment type="subcellular location">
    <subcellularLocation>
        <location evidence="1">Cell membrane</location>
        <topology evidence="1">Multi-pass membrane protein</topology>
    </subcellularLocation>
</comment>
<dbReference type="RefSeq" id="WP_015182843.1">
    <property type="nucleotide sequence ID" value="NC_019738.1"/>
</dbReference>
<keyword evidence="2" id="KW-1003">Cell membrane</keyword>
<evidence type="ECO:0000256" key="6">
    <source>
        <dbReference type="SAM" id="Phobius"/>
    </source>
</evidence>
<dbReference type="PANTHER" id="PTHR30213:SF1">
    <property type="entry name" value="INNER MEMBRANE PROTEIN YHJD"/>
    <property type="match status" value="1"/>
</dbReference>